<dbReference type="PANTHER" id="PTHR46825">
    <property type="entry name" value="D-ALANYL-D-ALANINE-CARBOXYPEPTIDASE/ENDOPEPTIDASE AMPH"/>
    <property type="match status" value="1"/>
</dbReference>
<keyword evidence="3" id="KW-1185">Reference proteome</keyword>
<protein>
    <submittedName>
        <fullName evidence="2">Class A beta-lactamase-related serine hydrolase</fullName>
    </submittedName>
</protein>
<proteinExistence type="predicted"/>
<evidence type="ECO:0000259" key="1">
    <source>
        <dbReference type="Pfam" id="PF00144"/>
    </source>
</evidence>
<dbReference type="PANTHER" id="PTHR46825:SF9">
    <property type="entry name" value="BETA-LACTAMASE-RELATED DOMAIN-CONTAINING PROTEIN"/>
    <property type="match status" value="1"/>
</dbReference>
<evidence type="ECO:0000313" key="2">
    <source>
        <dbReference type="EMBL" id="QAY73614.1"/>
    </source>
</evidence>
<dbReference type="SUPFAM" id="SSF56601">
    <property type="entry name" value="beta-lactamase/transpeptidase-like"/>
    <property type="match status" value="1"/>
</dbReference>
<dbReference type="EMBL" id="CP035491">
    <property type="protein sequence ID" value="QAY73614.1"/>
    <property type="molecule type" value="Genomic_DNA"/>
</dbReference>
<accession>A0A4P6FCL0</accession>
<feature type="domain" description="Beta-lactamase-related" evidence="1">
    <location>
        <begin position="21"/>
        <end position="90"/>
    </location>
</feature>
<dbReference type="GO" id="GO:0016787">
    <property type="term" value="F:hydrolase activity"/>
    <property type="evidence" value="ECO:0007669"/>
    <property type="project" value="UniProtKB-KW"/>
</dbReference>
<gene>
    <name evidence="2" type="ORF">ET445_09945</name>
</gene>
<organism evidence="2 3">
    <name type="scientific">Agromyces protaetiae</name>
    <dbReference type="NCBI Taxonomy" id="2509455"/>
    <lineage>
        <taxon>Bacteria</taxon>
        <taxon>Bacillati</taxon>
        <taxon>Actinomycetota</taxon>
        <taxon>Actinomycetes</taxon>
        <taxon>Micrococcales</taxon>
        <taxon>Microbacteriaceae</taxon>
        <taxon>Agromyces</taxon>
    </lineage>
</organism>
<dbReference type="InterPro" id="IPR012338">
    <property type="entry name" value="Beta-lactam/transpept-like"/>
</dbReference>
<dbReference type="KEGG" id="agf:ET445_09945"/>
<reference evidence="2 3" key="1">
    <citation type="submission" date="2019-01" db="EMBL/GenBank/DDBJ databases">
        <title>Genome sequencing of strain FW100M-8.</title>
        <authorList>
            <person name="Heo J."/>
            <person name="Kim S.-J."/>
            <person name="Kim J.-S."/>
            <person name="Hong S.-B."/>
            <person name="Kwon S.-W."/>
        </authorList>
    </citation>
    <scope>NUCLEOTIDE SEQUENCE [LARGE SCALE GENOMIC DNA]</scope>
    <source>
        <strain evidence="2 3">FW100M-8</strain>
    </source>
</reference>
<dbReference type="InterPro" id="IPR050491">
    <property type="entry name" value="AmpC-like"/>
</dbReference>
<keyword evidence="2" id="KW-0378">Hydrolase</keyword>
<dbReference type="Proteomes" id="UP000291259">
    <property type="component" value="Chromosome"/>
</dbReference>
<dbReference type="Gene3D" id="3.40.710.10">
    <property type="entry name" value="DD-peptidase/beta-lactamase superfamily"/>
    <property type="match status" value="1"/>
</dbReference>
<dbReference type="Pfam" id="PF00144">
    <property type="entry name" value="Beta-lactamase"/>
    <property type="match status" value="1"/>
</dbReference>
<dbReference type="OrthoDB" id="3174977at2"/>
<dbReference type="AlphaFoldDB" id="A0A4P6FCL0"/>
<evidence type="ECO:0000313" key="3">
    <source>
        <dbReference type="Proteomes" id="UP000291259"/>
    </source>
</evidence>
<name>A0A4P6FCL0_9MICO</name>
<dbReference type="InterPro" id="IPR001466">
    <property type="entry name" value="Beta-lactam-related"/>
</dbReference>
<sequence>MGDLRLHGRRRVRRGLHGRPDDAVSLDDTIAVLRRNDPLFAPGDQVSYCDSNYALLGAIAERLDGAPLHELVQRRILDPLGLDRTSYPTSTTLPAPHPTPYVPEVLVDGRLLTAETQRARLKTSKFAGQTLDFGYGLGITNFNEYLGHDGAIFGFSSVVLTRPKTGTQIAIVGNESTNSTTPTLSIAVAIIDAIDPSQGTGS</sequence>